<dbReference type="InterPro" id="IPR045516">
    <property type="entry name" value="DUF6477"/>
</dbReference>
<dbReference type="Pfam" id="PF20083">
    <property type="entry name" value="DUF6477"/>
    <property type="match status" value="1"/>
</dbReference>
<dbReference type="RefSeq" id="WP_377399647.1">
    <property type="nucleotide sequence ID" value="NZ_JBHTFQ010000002.1"/>
</dbReference>
<name>A0ABW2UFE7_9RHOB</name>
<evidence type="ECO:0000313" key="2">
    <source>
        <dbReference type="Proteomes" id="UP001596516"/>
    </source>
</evidence>
<gene>
    <name evidence="1" type="ORF">ACFQXB_04265</name>
</gene>
<proteinExistence type="predicted"/>
<dbReference type="EMBL" id="JBHTFQ010000002">
    <property type="protein sequence ID" value="MFC7703407.1"/>
    <property type="molecule type" value="Genomic_DNA"/>
</dbReference>
<evidence type="ECO:0000313" key="1">
    <source>
        <dbReference type="EMBL" id="MFC7703407.1"/>
    </source>
</evidence>
<accession>A0ABW2UFE7</accession>
<organism evidence="1 2">
    <name type="scientific">Plastorhodobacter daqingensis</name>
    <dbReference type="NCBI Taxonomy" id="1387281"/>
    <lineage>
        <taxon>Bacteria</taxon>
        <taxon>Pseudomonadati</taxon>
        <taxon>Pseudomonadota</taxon>
        <taxon>Alphaproteobacteria</taxon>
        <taxon>Rhodobacterales</taxon>
        <taxon>Paracoccaceae</taxon>
        <taxon>Plastorhodobacter</taxon>
    </lineage>
</organism>
<keyword evidence="2" id="KW-1185">Reference proteome</keyword>
<sequence>MSQLGTTAFDGTDVLDTLQSLRRPRLLIRAARAGMTEYRRDRDLRKLLRMAALPAPARALDLLLHEEARLNQIRTSGDACYNVARHVLVMIAILGEARLLPRPVIAAAGLI</sequence>
<protein>
    <submittedName>
        <fullName evidence="1">DUF6477 family protein</fullName>
    </submittedName>
</protein>
<comment type="caution">
    <text evidence="1">The sequence shown here is derived from an EMBL/GenBank/DDBJ whole genome shotgun (WGS) entry which is preliminary data.</text>
</comment>
<dbReference type="Proteomes" id="UP001596516">
    <property type="component" value="Unassembled WGS sequence"/>
</dbReference>
<reference evidence="2" key="1">
    <citation type="journal article" date="2019" name="Int. J. Syst. Evol. Microbiol.">
        <title>The Global Catalogue of Microorganisms (GCM) 10K type strain sequencing project: providing services to taxonomists for standard genome sequencing and annotation.</title>
        <authorList>
            <consortium name="The Broad Institute Genomics Platform"/>
            <consortium name="The Broad Institute Genome Sequencing Center for Infectious Disease"/>
            <person name="Wu L."/>
            <person name="Ma J."/>
        </authorList>
    </citation>
    <scope>NUCLEOTIDE SEQUENCE [LARGE SCALE GENOMIC DNA]</scope>
    <source>
        <strain evidence="2">CGMCC 1.12750</strain>
    </source>
</reference>